<dbReference type="PIRSF" id="PIRSF018266">
    <property type="entry name" value="FecR"/>
    <property type="match status" value="1"/>
</dbReference>
<evidence type="ECO:0000313" key="5">
    <source>
        <dbReference type="Proteomes" id="UP001172083"/>
    </source>
</evidence>
<accession>A0ABT8L3H4</accession>
<feature type="domain" description="Protein FecR C-terminal" evidence="3">
    <location>
        <begin position="300"/>
        <end position="362"/>
    </location>
</feature>
<evidence type="ECO:0000313" key="4">
    <source>
        <dbReference type="EMBL" id="MDN5212284.1"/>
    </source>
</evidence>
<dbReference type="Pfam" id="PF04773">
    <property type="entry name" value="FecR"/>
    <property type="match status" value="1"/>
</dbReference>
<reference evidence="4" key="1">
    <citation type="submission" date="2023-06" db="EMBL/GenBank/DDBJ databases">
        <title>Genomic of Agaribacillus aureum.</title>
        <authorList>
            <person name="Wang G."/>
        </authorList>
    </citation>
    <scope>NUCLEOTIDE SEQUENCE</scope>
    <source>
        <strain evidence="4">BMA12</strain>
    </source>
</reference>
<protein>
    <submittedName>
        <fullName evidence="4">FecR domain-containing protein</fullName>
    </submittedName>
</protein>
<dbReference type="Gene3D" id="2.60.120.1440">
    <property type="match status" value="1"/>
</dbReference>
<feature type="domain" description="FecR protein" evidence="2">
    <location>
        <begin position="165"/>
        <end position="254"/>
    </location>
</feature>
<sequence length="370" mass="42599">MKVKNTFKKLVSLSICAAYKNKRRLIFIMKDENDDILLLLKKPEFKQWVLQPTDESNYYWQNWLEQNPDKKASALKARELILRLRFYEGKLTDLETERMFKNIISKNEPTSPPVISTFRFKPLKYAAILMLVVVAGITFWKLRGIKPQTEKTAQEIVYINKSNPKGQKSIIRLRDGTEVHLNSNSTLKYTSDFGIGNRKVELNGEAYFSVAKDQKKPFTVISGNILTTALGTEFNINCRTGNNPRIILTEGKIKVEDRSKYTTPLILLPNQSIDYDIDTGFSAITDIDNLDEILWIHGVLKFEHTPLIKVIDELENWYGVKIQVVGNPQGLHYSGEFKGEYLSNILESMSFSLGLEYVQENEFVELKLKK</sequence>
<dbReference type="InterPro" id="IPR012373">
    <property type="entry name" value="Ferrdict_sens_TM"/>
</dbReference>
<evidence type="ECO:0000259" key="3">
    <source>
        <dbReference type="Pfam" id="PF16344"/>
    </source>
</evidence>
<keyword evidence="1" id="KW-0472">Membrane</keyword>
<dbReference type="PANTHER" id="PTHR30273:SF2">
    <property type="entry name" value="PROTEIN FECR"/>
    <property type="match status" value="1"/>
</dbReference>
<dbReference type="Proteomes" id="UP001172083">
    <property type="component" value="Unassembled WGS sequence"/>
</dbReference>
<comment type="caution">
    <text evidence="4">The sequence shown here is derived from an EMBL/GenBank/DDBJ whole genome shotgun (WGS) entry which is preliminary data.</text>
</comment>
<dbReference type="InterPro" id="IPR006860">
    <property type="entry name" value="FecR"/>
</dbReference>
<keyword evidence="5" id="KW-1185">Reference proteome</keyword>
<gene>
    <name evidence="4" type="ORF">QQ020_09500</name>
</gene>
<evidence type="ECO:0000259" key="2">
    <source>
        <dbReference type="Pfam" id="PF04773"/>
    </source>
</evidence>
<feature type="transmembrane region" description="Helical" evidence="1">
    <location>
        <begin position="125"/>
        <end position="142"/>
    </location>
</feature>
<dbReference type="PANTHER" id="PTHR30273">
    <property type="entry name" value="PERIPLASMIC SIGNAL SENSOR AND SIGMA FACTOR ACTIVATOR FECR-RELATED"/>
    <property type="match status" value="1"/>
</dbReference>
<keyword evidence="1" id="KW-1133">Transmembrane helix</keyword>
<dbReference type="InterPro" id="IPR032508">
    <property type="entry name" value="FecR_C"/>
</dbReference>
<dbReference type="Gene3D" id="3.55.50.30">
    <property type="match status" value="1"/>
</dbReference>
<dbReference type="Pfam" id="PF16344">
    <property type="entry name" value="FecR_C"/>
    <property type="match status" value="1"/>
</dbReference>
<keyword evidence="1" id="KW-0812">Transmembrane</keyword>
<name>A0ABT8L3H4_9BACT</name>
<evidence type="ECO:0000256" key="1">
    <source>
        <dbReference type="SAM" id="Phobius"/>
    </source>
</evidence>
<dbReference type="EMBL" id="JAUJEB010000001">
    <property type="protein sequence ID" value="MDN5212284.1"/>
    <property type="molecule type" value="Genomic_DNA"/>
</dbReference>
<dbReference type="RefSeq" id="WP_346757603.1">
    <property type="nucleotide sequence ID" value="NZ_JAUJEB010000001.1"/>
</dbReference>
<proteinExistence type="predicted"/>
<organism evidence="4 5">
    <name type="scientific">Agaribacillus aureus</name>
    <dbReference type="NCBI Taxonomy" id="3051825"/>
    <lineage>
        <taxon>Bacteria</taxon>
        <taxon>Pseudomonadati</taxon>
        <taxon>Bacteroidota</taxon>
        <taxon>Cytophagia</taxon>
        <taxon>Cytophagales</taxon>
        <taxon>Splendidivirgaceae</taxon>
        <taxon>Agaribacillus</taxon>
    </lineage>
</organism>